<dbReference type="OrthoDB" id="9795827at2"/>
<sequence>MLKKPVPYPFNACRQGVWRHVLAGALAVALTACASQPYAYTDVAELAQALPRYSQSLLGEVHDNAKGHDLRREALADAIDAGWRPVIAMEQFDREFQAPLNEALKTCTDAQCVIAAASPAQTQWNWLYYQPVIELALRHRLPLLAANLSRSDASRVMKSGLTAVFAPEELKELGLEHGPDPALLREQVREVVDGHCGMLPTELHTGMATAQIARDAMMALLMRRAAWSGGTARPVPVVLLAGNGHVRRDKGVPRWLNEFETLAVGFTEGEAPIDMFDRNIVMPPEARPDPCAGLREKFKG</sequence>
<evidence type="ECO:0000313" key="3">
    <source>
        <dbReference type="EMBL" id="PLC50316.1"/>
    </source>
</evidence>
<dbReference type="RefSeq" id="WP_102073611.1">
    <property type="nucleotide sequence ID" value="NZ_PDNW01000005.1"/>
</dbReference>
<dbReference type="Pfam" id="PF04187">
    <property type="entry name" value="Cofac_haem_bdg"/>
    <property type="match status" value="1"/>
</dbReference>
<reference evidence="3 4" key="1">
    <citation type="submission" date="2017-10" db="EMBL/GenBank/DDBJ databases">
        <title>Two draft genome sequences of Pusillimonas sp. strains isolated from a nitrate- and radionuclide-contaminated groundwater in Russia.</title>
        <authorList>
            <person name="Grouzdev D.S."/>
            <person name="Tourova T.P."/>
            <person name="Goeva M.A."/>
            <person name="Babich T.L."/>
            <person name="Sokolova D.S."/>
            <person name="Abdullin R."/>
            <person name="Poltaraus A.B."/>
            <person name="Toshchakov S.V."/>
            <person name="Nazina T.N."/>
        </authorList>
    </citation>
    <scope>NUCLEOTIDE SEQUENCE [LARGE SCALE GENOMIC DNA]</scope>
    <source>
        <strain evidence="3 4">JR1/69-3-13</strain>
    </source>
</reference>
<evidence type="ECO:0000259" key="2">
    <source>
        <dbReference type="Pfam" id="PF04187"/>
    </source>
</evidence>
<dbReference type="InterPro" id="IPR007314">
    <property type="entry name" value="Cofac_haem-bd_dom"/>
</dbReference>
<dbReference type="CDD" id="cd14727">
    <property type="entry name" value="ChanN-like"/>
    <property type="match status" value="1"/>
</dbReference>
<accession>A0A2N4U5M0</accession>
<feature type="signal peptide" evidence="1">
    <location>
        <begin position="1"/>
        <end position="34"/>
    </location>
</feature>
<dbReference type="AlphaFoldDB" id="A0A2N4U5M0"/>
<dbReference type="PROSITE" id="PS51257">
    <property type="entry name" value="PROKAR_LIPOPROTEIN"/>
    <property type="match status" value="1"/>
</dbReference>
<dbReference type="Proteomes" id="UP000234190">
    <property type="component" value="Unassembled WGS sequence"/>
</dbReference>
<keyword evidence="4" id="KW-1185">Reference proteome</keyword>
<name>A0A2N4U5M0_9BURK</name>
<keyword evidence="1" id="KW-0732">Signal</keyword>
<evidence type="ECO:0000256" key="1">
    <source>
        <dbReference type="SAM" id="SignalP"/>
    </source>
</evidence>
<dbReference type="SUPFAM" id="SSF159501">
    <property type="entry name" value="EreA/ChaN-like"/>
    <property type="match status" value="1"/>
</dbReference>
<protein>
    <recommendedName>
        <fullName evidence="2">Haem-binding uptake Tiki superfamily ChaN domain-containing protein</fullName>
    </recommendedName>
</protein>
<proteinExistence type="predicted"/>
<gene>
    <name evidence="3" type="ORF">CR159_07595</name>
</gene>
<dbReference type="Gene3D" id="3.40.50.11550">
    <property type="match status" value="2"/>
</dbReference>
<evidence type="ECO:0000313" key="4">
    <source>
        <dbReference type="Proteomes" id="UP000234190"/>
    </source>
</evidence>
<comment type="caution">
    <text evidence="3">The sequence shown here is derived from an EMBL/GenBank/DDBJ whole genome shotgun (WGS) entry which is preliminary data.</text>
</comment>
<feature type="domain" description="Haem-binding uptake Tiki superfamily ChaN" evidence="2">
    <location>
        <begin position="48"/>
        <end position="256"/>
    </location>
</feature>
<dbReference type="EMBL" id="PDNW01000005">
    <property type="protein sequence ID" value="PLC50316.1"/>
    <property type="molecule type" value="Genomic_DNA"/>
</dbReference>
<feature type="chain" id="PRO_5014606813" description="Haem-binding uptake Tiki superfamily ChaN domain-containing protein" evidence="1">
    <location>
        <begin position="35"/>
        <end position="300"/>
    </location>
</feature>
<organism evidence="3 4">
    <name type="scientific">Pollutimonas subterranea</name>
    <dbReference type="NCBI Taxonomy" id="2045210"/>
    <lineage>
        <taxon>Bacteria</taxon>
        <taxon>Pseudomonadati</taxon>
        <taxon>Pseudomonadota</taxon>
        <taxon>Betaproteobacteria</taxon>
        <taxon>Burkholderiales</taxon>
        <taxon>Alcaligenaceae</taxon>
        <taxon>Pollutimonas</taxon>
    </lineage>
</organism>